<dbReference type="EMBL" id="CABIJS010000697">
    <property type="protein sequence ID" value="VUZ55770.1"/>
    <property type="molecule type" value="Genomic_DNA"/>
</dbReference>
<evidence type="ECO:0000256" key="3">
    <source>
        <dbReference type="ARBA" id="ARBA00023136"/>
    </source>
</evidence>
<dbReference type="Pfam" id="PF25328">
    <property type="entry name" value="PH_MADD"/>
    <property type="match status" value="1"/>
</dbReference>
<feature type="region of interest" description="Disordered" evidence="4">
    <location>
        <begin position="244"/>
        <end position="302"/>
    </location>
</feature>
<protein>
    <recommendedName>
        <fullName evidence="9">MAP kinase-activating death domain protein</fullName>
    </recommendedName>
</protein>
<evidence type="ECO:0000256" key="2">
    <source>
        <dbReference type="ARBA" id="ARBA00022658"/>
    </source>
</evidence>
<feature type="domain" description="MAP kinase-activating death" evidence="6">
    <location>
        <begin position="1124"/>
        <end position="1182"/>
    </location>
</feature>
<dbReference type="GO" id="GO:0005829">
    <property type="term" value="C:cytosol"/>
    <property type="evidence" value="ECO:0007669"/>
    <property type="project" value="TreeGrafter"/>
</dbReference>
<dbReference type="Pfam" id="PF23629">
    <property type="entry name" value="Death_MADD"/>
    <property type="match status" value="1"/>
</dbReference>
<evidence type="ECO:0000259" key="6">
    <source>
        <dbReference type="Pfam" id="PF25328"/>
    </source>
</evidence>
<dbReference type="PANTHER" id="PTHR13008:SF7">
    <property type="entry name" value="MAP KINASE-ACTIVATING DEATH DOMAIN PROTEIN"/>
    <property type="match status" value="1"/>
</dbReference>
<keyword evidence="3" id="KW-0472">Membrane</keyword>
<dbReference type="PANTHER" id="PTHR13008">
    <property type="entry name" value="MAP-KINASE ACTIVATING DEATH DOMAIN PROTEIN MADD /DENN/AEX-3 C.ELEGANS"/>
    <property type="match status" value="1"/>
</dbReference>
<accession>A0A564Z8I9</accession>
<keyword evidence="2" id="KW-0344">Guanine-nucleotide releasing factor</keyword>
<name>A0A564Z8I9_HYMDI</name>
<comment type="subcellular location">
    <subcellularLocation>
        <location evidence="1">Membrane</location>
    </subcellularLocation>
</comment>
<feature type="region of interest" description="Disordered" evidence="4">
    <location>
        <begin position="86"/>
        <end position="125"/>
    </location>
</feature>
<dbReference type="Proteomes" id="UP000321570">
    <property type="component" value="Unassembled WGS sequence"/>
</dbReference>
<evidence type="ECO:0008006" key="9">
    <source>
        <dbReference type="Google" id="ProtNLM"/>
    </source>
</evidence>
<evidence type="ECO:0000256" key="4">
    <source>
        <dbReference type="SAM" id="MobiDB-lite"/>
    </source>
</evidence>
<evidence type="ECO:0000259" key="5">
    <source>
        <dbReference type="Pfam" id="PF23629"/>
    </source>
</evidence>
<dbReference type="GO" id="GO:0042981">
    <property type="term" value="P:regulation of apoptotic process"/>
    <property type="evidence" value="ECO:0007669"/>
    <property type="project" value="TreeGrafter"/>
</dbReference>
<feature type="domain" description="MAP kinase-activating death" evidence="5">
    <location>
        <begin position="923"/>
        <end position="997"/>
    </location>
</feature>
<dbReference type="InterPro" id="IPR039980">
    <property type="entry name" value="MADD"/>
</dbReference>
<dbReference type="InterPro" id="IPR057469">
    <property type="entry name" value="PH_MADD"/>
</dbReference>
<feature type="compositionally biased region" description="Polar residues" evidence="4">
    <location>
        <begin position="834"/>
        <end position="850"/>
    </location>
</feature>
<evidence type="ECO:0000313" key="7">
    <source>
        <dbReference type="EMBL" id="VUZ55770.1"/>
    </source>
</evidence>
<organism evidence="7 8">
    <name type="scientific">Hymenolepis diminuta</name>
    <name type="common">Rat tapeworm</name>
    <dbReference type="NCBI Taxonomy" id="6216"/>
    <lineage>
        <taxon>Eukaryota</taxon>
        <taxon>Metazoa</taxon>
        <taxon>Spiralia</taxon>
        <taxon>Lophotrochozoa</taxon>
        <taxon>Platyhelminthes</taxon>
        <taxon>Cestoda</taxon>
        <taxon>Eucestoda</taxon>
        <taxon>Cyclophyllidea</taxon>
        <taxon>Hymenolepididae</taxon>
        <taxon>Hymenolepis</taxon>
    </lineage>
</organism>
<feature type="region of interest" description="Disordered" evidence="4">
    <location>
        <begin position="1226"/>
        <end position="1245"/>
    </location>
</feature>
<evidence type="ECO:0000313" key="8">
    <source>
        <dbReference type="Proteomes" id="UP000321570"/>
    </source>
</evidence>
<dbReference type="InterPro" id="IPR056574">
    <property type="entry name" value="Death_MADD"/>
</dbReference>
<proteinExistence type="predicted"/>
<dbReference type="GO" id="GO:0032483">
    <property type="term" value="P:regulation of Rab protein signal transduction"/>
    <property type="evidence" value="ECO:0007669"/>
    <property type="project" value="TreeGrafter"/>
</dbReference>
<feature type="compositionally biased region" description="Low complexity" evidence="4">
    <location>
        <begin position="265"/>
        <end position="274"/>
    </location>
</feature>
<feature type="compositionally biased region" description="Polar residues" evidence="4">
    <location>
        <begin position="86"/>
        <end position="120"/>
    </location>
</feature>
<feature type="compositionally biased region" description="Low complexity" evidence="4">
    <location>
        <begin position="287"/>
        <end position="302"/>
    </location>
</feature>
<sequence length="1245" mass="139348">MPDNTVYQLVDSDDLRPSEFGDRDKWFSDTLATVPFQLWTERFDKGLLRPVVELLLSSAFFQHLNNCNHDFSPEWTSGKQLTFKASPSATQSSTSGACEIGTSSESDTPTDVSASNGDSHVNSDVERFSDIESGRHAKISVSDIINQLFEGVDRVHSDVRRNGEMKEDNAHLSSLALSSSDRVECMQFGKELPSNLRAYYTPPSSFVIPEIQAQANLTSSSSSPQDSLSTGQMIKEITQRLASMTNSTKSVGPPSHAFDSPDHVQTPSSSQSTRRTSEVDSPNGSRKLLSQSSQSSQSKSTKSTLSAIIDSWFLDTSRPADDADPQARRRRMELELSENQRFLNDSVALIRKGNQPGVFSRRRVQKLLEEEMYRNLTLALTNGNVGHPVPQDQCHISDVFLDSWDQYKAYVWLFNQLGTGIRQSCRPLTSTFIDSRGDVVSAVGLAGAFRDLFTSQAERERVTRGGICSAFSLLEMAHTHHHLLPRRRSNNSMVLTPTTPKKSATAAPAFAASVPTSPKHEITVNISSKIASRANGNFNTSGKNCKFTNLYSVALILGSVLSYSEPKPDSQYPNQESDQSPQFGFQYLRDMPDLVELSQKLQIRLAEAFKNSIVNHTYQILNPSNEAKGQQQSHPHGAYLTREAALRLSQRLLASNIQLSPQMTHQKPARSRTRRSRHFLHSSHTVDDDSEMTGVENWGLQRYRESGSSRESIGSSRHSFIAKGRRNFARPITDSEAPFNVINIQKPTASQILSVIEHKPPAEEENTNLTTSKGISMDMVEDVVLLPPFKSSVSLGYRYRHGRLFQMASHVSPTVETAPPCISVPALRINLAEQRSTNTARRPSTSSASERQLEGLDETMKAKKLEEVEIKDLKPDQLRSKVGQTYLFEEAMVNSMESKLWTNMQFWEDLFLDTVAQERDLMGMDFDPTGLLQHYSQLETITKKRLELGEDSLLAGVMHNLIAFMVMARIPPDLIRRKIRRLIAKSHTGLHYTQKITQLLDCLEWLRGNDIDLLPIASRQNVPETFTVRLGWEEHAEMRIMEIYADFLLIRSMEGGVLYRWWYDEIINVVGSSQQNVIVFQVRLNKQRSRFLVTAGDSNALFTSIAKAINYARSKSPQGQIFEKLGGNVNVVDAETGEPGEIFLDSKGFRITFGSKSHLIPLGQVKACRVSDEDTFSFEVADHFLDRATWSLKTDVATVLLNQWERLIGVAETTNLMNAFSGAITPMSSRSRTPSTSNMNTTLER</sequence>
<gene>
    <name evidence="7" type="ORF">WMSIL1_LOCUS13755</name>
</gene>
<evidence type="ECO:0000256" key="1">
    <source>
        <dbReference type="ARBA" id="ARBA00004370"/>
    </source>
</evidence>
<dbReference type="GO" id="GO:0016020">
    <property type="term" value="C:membrane"/>
    <property type="evidence" value="ECO:0007669"/>
    <property type="project" value="UniProtKB-SubCell"/>
</dbReference>
<feature type="region of interest" description="Disordered" evidence="4">
    <location>
        <begin position="834"/>
        <end position="857"/>
    </location>
</feature>
<dbReference type="AlphaFoldDB" id="A0A564Z8I9"/>
<keyword evidence="8" id="KW-1185">Reference proteome</keyword>
<reference evidence="7 8" key="1">
    <citation type="submission" date="2019-07" db="EMBL/GenBank/DDBJ databases">
        <authorList>
            <person name="Jastrzebski P J."/>
            <person name="Paukszto L."/>
            <person name="Jastrzebski P J."/>
        </authorList>
    </citation>
    <scope>NUCLEOTIDE SEQUENCE [LARGE SCALE GENOMIC DNA]</scope>
    <source>
        <strain evidence="7 8">WMS-il1</strain>
    </source>
</reference>
<dbReference type="GO" id="GO:0005085">
    <property type="term" value="F:guanyl-nucleotide exchange factor activity"/>
    <property type="evidence" value="ECO:0007669"/>
    <property type="project" value="UniProtKB-KW"/>
</dbReference>